<dbReference type="RefSeq" id="WP_165615487.1">
    <property type="nucleotide sequence ID" value="NZ_FAOZ01000003.1"/>
</dbReference>
<dbReference type="AlphaFoldDB" id="A0A0S4QJS7"/>
<keyword evidence="2 5" id="KW-0238">DNA-binding</keyword>
<dbReference type="EMBL" id="FAOZ01000003">
    <property type="protein sequence ID" value="CUU54778.1"/>
    <property type="molecule type" value="Genomic_DNA"/>
</dbReference>
<reference evidence="6" key="1">
    <citation type="submission" date="2015-11" db="EMBL/GenBank/DDBJ databases">
        <authorList>
            <person name="Varghese N."/>
        </authorList>
    </citation>
    <scope>NUCLEOTIDE SEQUENCE [LARGE SCALE GENOMIC DNA]</scope>
    <source>
        <strain evidence="6">DSM 45899</strain>
    </source>
</reference>
<dbReference type="GO" id="GO:0003700">
    <property type="term" value="F:DNA-binding transcription factor activity"/>
    <property type="evidence" value="ECO:0007669"/>
    <property type="project" value="InterPro"/>
</dbReference>
<dbReference type="Gene3D" id="1.10.10.60">
    <property type="entry name" value="Homeodomain-like"/>
    <property type="match status" value="1"/>
</dbReference>
<evidence type="ECO:0000313" key="6">
    <source>
        <dbReference type="Proteomes" id="UP000198802"/>
    </source>
</evidence>
<sequence length="335" mass="37292">MSQNLPLVRDPVTTLSTDIVPTRERFEWWMHRMCQDIMPTAATSDYADCFRGKINVFDLAGGAVTTLTFSPLSGRRSPALIRSYDPEDYYLFMVHGSPIRVEQSGNVTCLESGGIALFDTSHPLAADFLDHGRQKRVTLMRLPRASLPLSGDAADRLLGSALLVRSQTGALLGQFLSGFREETAAPGSTELHRLGRIGFDLASTFLASHLGAQRTLPVETREQVLRARIDTFIDHNLGDRELRPATIAAAHHISVRTLHQLFQGQPETVGAMVRRRRLERCKDDLLNPRLGHLTIGDISARWGFRHPADFSRAFRAAYGAPPRDLRRAESRDLDA</sequence>
<dbReference type="GO" id="GO:0043565">
    <property type="term" value="F:sequence-specific DNA binding"/>
    <property type="evidence" value="ECO:0007669"/>
    <property type="project" value="InterPro"/>
</dbReference>
<dbReference type="Pfam" id="PF12833">
    <property type="entry name" value="HTH_18"/>
    <property type="match status" value="1"/>
</dbReference>
<dbReference type="InterPro" id="IPR035418">
    <property type="entry name" value="AraC-bd_2"/>
</dbReference>
<organism evidence="5 6">
    <name type="scientific">Parafrankia irregularis</name>
    <dbReference type="NCBI Taxonomy" id="795642"/>
    <lineage>
        <taxon>Bacteria</taxon>
        <taxon>Bacillati</taxon>
        <taxon>Actinomycetota</taxon>
        <taxon>Actinomycetes</taxon>
        <taxon>Frankiales</taxon>
        <taxon>Frankiaceae</taxon>
        <taxon>Parafrankia</taxon>
    </lineage>
</organism>
<dbReference type="SUPFAM" id="SSF46689">
    <property type="entry name" value="Homeodomain-like"/>
    <property type="match status" value="1"/>
</dbReference>
<feature type="domain" description="HTH araC/xylS-type" evidence="4">
    <location>
        <begin position="227"/>
        <end position="328"/>
    </location>
</feature>
<dbReference type="PANTHER" id="PTHR46796:SF6">
    <property type="entry name" value="ARAC SUBFAMILY"/>
    <property type="match status" value="1"/>
</dbReference>
<dbReference type="PROSITE" id="PS01124">
    <property type="entry name" value="HTH_ARAC_FAMILY_2"/>
    <property type="match status" value="1"/>
</dbReference>
<keyword evidence="1" id="KW-0805">Transcription regulation</keyword>
<evidence type="ECO:0000256" key="2">
    <source>
        <dbReference type="ARBA" id="ARBA00023125"/>
    </source>
</evidence>
<protein>
    <submittedName>
        <fullName evidence="5">AraC-type DNA-binding protein</fullName>
    </submittedName>
</protein>
<dbReference type="Proteomes" id="UP000198802">
    <property type="component" value="Unassembled WGS sequence"/>
</dbReference>
<dbReference type="InterPro" id="IPR050204">
    <property type="entry name" value="AraC_XylS_family_regulators"/>
</dbReference>
<accession>A0A0S4QJS7</accession>
<evidence type="ECO:0000259" key="4">
    <source>
        <dbReference type="PROSITE" id="PS01124"/>
    </source>
</evidence>
<keyword evidence="3" id="KW-0804">Transcription</keyword>
<evidence type="ECO:0000256" key="3">
    <source>
        <dbReference type="ARBA" id="ARBA00023163"/>
    </source>
</evidence>
<dbReference type="Pfam" id="PF14525">
    <property type="entry name" value="AraC_binding_2"/>
    <property type="match status" value="1"/>
</dbReference>
<gene>
    <name evidence="5" type="ORF">Ga0074812_103268</name>
</gene>
<evidence type="ECO:0000256" key="1">
    <source>
        <dbReference type="ARBA" id="ARBA00023015"/>
    </source>
</evidence>
<proteinExistence type="predicted"/>
<dbReference type="InterPro" id="IPR018060">
    <property type="entry name" value="HTH_AraC"/>
</dbReference>
<name>A0A0S4QJS7_9ACTN</name>
<keyword evidence="6" id="KW-1185">Reference proteome</keyword>
<dbReference type="SMART" id="SM00342">
    <property type="entry name" value="HTH_ARAC"/>
    <property type="match status" value="1"/>
</dbReference>
<dbReference type="PANTHER" id="PTHR46796">
    <property type="entry name" value="HTH-TYPE TRANSCRIPTIONAL ACTIVATOR RHAS-RELATED"/>
    <property type="match status" value="1"/>
</dbReference>
<dbReference type="InterPro" id="IPR009057">
    <property type="entry name" value="Homeodomain-like_sf"/>
</dbReference>
<evidence type="ECO:0000313" key="5">
    <source>
        <dbReference type="EMBL" id="CUU54778.1"/>
    </source>
</evidence>